<dbReference type="InterPro" id="IPR019540">
    <property type="entry name" value="PtdIno-glycan_biosynth_class_S"/>
</dbReference>
<comment type="similarity">
    <text evidence="3">Belongs to the PIGS family.</text>
</comment>
<dbReference type="OrthoDB" id="28748at2759"/>
<evidence type="ECO:0000256" key="10">
    <source>
        <dbReference type="SAM" id="Coils"/>
    </source>
</evidence>
<dbReference type="GO" id="GO:0006506">
    <property type="term" value="P:GPI anchor biosynthetic process"/>
    <property type="evidence" value="ECO:0007669"/>
    <property type="project" value="UniProtKB-UniPathway"/>
</dbReference>
<feature type="transmembrane region" description="Helical" evidence="11">
    <location>
        <begin position="468"/>
        <end position="487"/>
    </location>
</feature>
<feature type="transmembrane region" description="Helical" evidence="11">
    <location>
        <begin position="20"/>
        <end position="41"/>
    </location>
</feature>
<keyword evidence="8 11" id="KW-0472">Membrane</keyword>
<proteinExistence type="inferred from homology"/>
<evidence type="ECO:0000256" key="8">
    <source>
        <dbReference type="ARBA" id="ARBA00023136"/>
    </source>
</evidence>
<dbReference type="AlphaFoldDB" id="A0A5C3MVU1"/>
<keyword evidence="7 11" id="KW-1133">Transmembrane helix</keyword>
<dbReference type="GO" id="GO:0016255">
    <property type="term" value="P:attachment of GPI anchor to protein"/>
    <property type="evidence" value="ECO:0007669"/>
    <property type="project" value="InterPro"/>
</dbReference>
<organism evidence="12 13">
    <name type="scientific">Heliocybe sulcata</name>
    <dbReference type="NCBI Taxonomy" id="5364"/>
    <lineage>
        <taxon>Eukaryota</taxon>
        <taxon>Fungi</taxon>
        <taxon>Dikarya</taxon>
        <taxon>Basidiomycota</taxon>
        <taxon>Agaricomycotina</taxon>
        <taxon>Agaricomycetes</taxon>
        <taxon>Gloeophyllales</taxon>
        <taxon>Gloeophyllaceae</taxon>
        <taxon>Heliocybe</taxon>
    </lineage>
</organism>
<evidence type="ECO:0000256" key="2">
    <source>
        <dbReference type="ARBA" id="ARBA00004687"/>
    </source>
</evidence>
<evidence type="ECO:0000313" key="12">
    <source>
        <dbReference type="EMBL" id="TFK49083.1"/>
    </source>
</evidence>
<gene>
    <name evidence="12" type="ORF">OE88DRAFT_1663454</name>
</gene>
<evidence type="ECO:0000256" key="9">
    <source>
        <dbReference type="ARBA" id="ARBA00023180"/>
    </source>
</evidence>
<keyword evidence="4" id="KW-0337">GPI-anchor biosynthesis</keyword>
<feature type="coiled-coil region" evidence="10">
    <location>
        <begin position="378"/>
        <end position="405"/>
    </location>
</feature>
<dbReference type="PANTHER" id="PTHR21072:SF13">
    <property type="entry name" value="GPI TRANSAMIDASE COMPONENT PIG-S"/>
    <property type="match status" value="1"/>
</dbReference>
<protein>
    <recommendedName>
        <fullName evidence="14">GPI transamidase component PIG-S</fullName>
    </recommendedName>
</protein>
<accession>A0A5C3MVU1</accession>
<keyword evidence="5 11" id="KW-0812">Transmembrane</keyword>
<comment type="pathway">
    <text evidence="2">Glycolipid biosynthesis; glycosylphosphatidylinositol-anchor biosynthesis.</text>
</comment>
<sequence>MDKSHCGSRNPLELSFESPFLRRCILAAYWLLILLAVPAWWRTTSIERLSLPTSQVLKQAKREIEFPLEIHLSSSVNGVDTGALARELERTLEHRLSRRLSVIPHGPEDIFVSSETGSYWVKLTQDVRQSTIENEILLHPWDIHDPIASSALTNSLAALLSPYTEQAHAEEREHVVSKYAPRFRIAFTLLNEDAASGRSALSWDIREALKYNILPVLKRLETLHNFTVESQVQYHAPLAFTPTTVSVDGTDVYGLTPEDLTVFVNSAEWTLSSGVTNDPVLHFLMFIPSASRRPLHILNDAGMPTGSHSFILPQWGGVVIHNPPFETEDNFYLSASQLDHVSSIFRLQLLSLLGVPRLPSGVKSTSSLSRWQIDALLRRRAQENVREAQQTLESIVKLVEQIENMPVGQDVKQDVEDALAALDQAFEAAALSPKLAFDHSARALTLASRAFFNPGMLALLYFPPEHRVAVYTPLFASATVPLVVAVVREVVAWRKQRKAAALNN</sequence>
<keyword evidence="13" id="KW-1185">Reference proteome</keyword>
<evidence type="ECO:0000256" key="11">
    <source>
        <dbReference type="SAM" id="Phobius"/>
    </source>
</evidence>
<dbReference type="Proteomes" id="UP000305948">
    <property type="component" value="Unassembled WGS sequence"/>
</dbReference>
<evidence type="ECO:0000256" key="4">
    <source>
        <dbReference type="ARBA" id="ARBA00022502"/>
    </source>
</evidence>
<comment type="subcellular location">
    <subcellularLocation>
        <location evidence="1">Endoplasmic reticulum membrane</location>
        <topology evidence="1">Multi-pass membrane protein</topology>
    </subcellularLocation>
</comment>
<dbReference type="PANTHER" id="PTHR21072">
    <property type="entry name" value="GPI TRANSAMIDASE COMPONENT PIG-S"/>
    <property type="match status" value="1"/>
</dbReference>
<dbReference type="STRING" id="5364.A0A5C3MVU1"/>
<dbReference type="UniPathway" id="UPA00196"/>
<reference evidence="12 13" key="1">
    <citation type="journal article" date="2019" name="Nat. Ecol. Evol.">
        <title>Megaphylogeny resolves global patterns of mushroom evolution.</title>
        <authorList>
            <person name="Varga T."/>
            <person name="Krizsan K."/>
            <person name="Foldi C."/>
            <person name="Dima B."/>
            <person name="Sanchez-Garcia M."/>
            <person name="Sanchez-Ramirez S."/>
            <person name="Szollosi G.J."/>
            <person name="Szarkandi J.G."/>
            <person name="Papp V."/>
            <person name="Albert L."/>
            <person name="Andreopoulos W."/>
            <person name="Angelini C."/>
            <person name="Antonin V."/>
            <person name="Barry K.W."/>
            <person name="Bougher N.L."/>
            <person name="Buchanan P."/>
            <person name="Buyck B."/>
            <person name="Bense V."/>
            <person name="Catcheside P."/>
            <person name="Chovatia M."/>
            <person name="Cooper J."/>
            <person name="Damon W."/>
            <person name="Desjardin D."/>
            <person name="Finy P."/>
            <person name="Geml J."/>
            <person name="Haridas S."/>
            <person name="Hughes K."/>
            <person name="Justo A."/>
            <person name="Karasinski D."/>
            <person name="Kautmanova I."/>
            <person name="Kiss B."/>
            <person name="Kocsube S."/>
            <person name="Kotiranta H."/>
            <person name="LaButti K.M."/>
            <person name="Lechner B.E."/>
            <person name="Liimatainen K."/>
            <person name="Lipzen A."/>
            <person name="Lukacs Z."/>
            <person name="Mihaltcheva S."/>
            <person name="Morgado L.N."/>
            <person name="Niskanen T."/>
            <person name="Noordeloos M.E."/>
            <person name="Ohm R.A."/>
            <person name="Ortiz-Santana B."/>
            <person name="Ovrebo C."/>
            <person name="Racz N."/>
            <person name="Riley R."/>
            <person name="Savchenko A."/>
            <person name="Shiryaev A."/>
            <person name="Soop K."/>
            <person name="Spirin V."/>
            <person name="Szebenyi C."/>
            <person name="Tomsovsky M."/>
            <person name="Tulloss R.E."/>
            <person name="Uehling J."/>
            <person name="Grigoriev I.V."/>
            <person name="Vagvolgyi C."/>
            <person name="Papp T."/>
            <person name="Martin F.M."/>
            <person name="Miettinen O."/>
            <person name="Hibbett D.S."/>
            <person name="Nagy L.G."/>
        </authorList>
    </citation>
    <scope>NUCLEOTIDE SEQUENCE [LARGE SCALE GENOMIC DNA]</scope>
    <source>
        <strain evidence="12 13">OMC1185</strain>
    </source>
</reference>
<evidence type="ECO:0008006" key="14">
    <source>
        <dbReference type="Google" id="ProtNLM"/>
    </source>
</evidence>
<evidence type="ECO:0000313" key="13">
    <source>
        <dbReference type="Proteomes" id="UP000305948"/>
    </source>
</evidence>
<dbReference type="GO" id="GO:0042765">
    <property type="term" value="C:GPI-anchor transamidase complex"/>
    <property type="evidence" value="ECO:0007669"/>
    <property type="project" value="InterPro"/>
</dbReference>
<keyword evidence="9" id="KW-0325">Glycoprotein</keyword>
<keyword evidence="10" id="KW-0175">Coiled coil</keyword>
<keyword evidence="6" id="KW-0256">Endoplasmic reticulum</keyword>
<evidence type="ECO:0000256" key="1">
    <source>
        <dbReference type="ARBA" id="ARBA00004477"/>
    </source>
</evidence>
<name>A0A5C3MVU1_9AGAM</name>
<evidence type="ECO:0000256" key="5">
    <source>
        <dbReference type="ARBA" id="ARBA00022692"/>
    </source>
</evidence>
<evidence type="ECO:0000256" key="7">
    <source>
        <dbReference type="ARBA" id="ARBA00022989"/>
    </source>
</evidence>
<evidence type="ECO:0000256" key="3">
    <source>
        <dbReference type="ARBA" id="ARBA00005316"/>
    </source>
</evidence>
<evidence type="ECO:0000256" key="6">
    <source>
        <dbReference type="ARBA" id="ARBA00022824"/>
    </source>
</evidence>
<dbReference type="Pfam" id="PF10510">
    <property type="entry name" value="PIG-S"/>
    <property type="match status" value="1"/>
</dbReference>
<dbReference type="EMBL" id="ML213517">
    <property type="protein sequence ID" value="TFK49083.1"/>
    <property type="molecule type" value="Genomic_DNA"/>
</dbReference>